<evidence type="ECO:0000313" key="2">
    <source>
        <dbReference type="EMBL" id="KAG5604601.1"/>
    </source>
</evidence>
<accession>A0A9J5YVK5</accession>
<comment type="caution">
    <text evidence="2">The sequence shown here is derived from an EMBL/GenBank/DDBJ whole genome shotgun (WGS) entry which is preliminary data.</text>
</comment>
<reference evidence="2 3" key="1">
    <citation type="submission" date="2020-09" db="EMBL/GenBank/DDBJ databases">
        <title>De no assembly of potato wild relative species, Solanum commersonii.</title>
        <authorList>
            <person name="Cho K."/>
        </authorList>
    </citation>
    <scope>NUCLEOTIDE SEQUENCE [LARGE SCALE GENOMIC DNA]</scope>
    <source>
        <strain evidence="2">LZ3.2</strain>
        <tissue evidence="2">Leaf</tissue>
    </source>
</reference>
<dbReference type="InterPro" id="IPR021929">
    <property type="entry name" value="R1A-like_N"/>
</dbReference>
<dbReference type="Proteomes" id="UP000824120">
    <property type="component" value="Chromosome 5"/>
</dbReference>
<organism evidence="2 3">
    <name type="scientific">Solanum commersonii</name>
    <name type="common">Commerson's wild potato</name>
    <name type="synonym">Commerson's nightshade</name>
    <dbReference type="NCBI Taxonomy" id="4109"/>
    <lineage>
        <taxon>Eukaryota</taxon>
        <taxon>Viridiplantae</taxon>
        <taxon>Streptophyta</taxon>
        <taxon>Embryophyta</taxon>
        <taxon>Tracheophyta</taxon>
        <taxon>Spermatophyta</taxon>
        <taxon>Magnoliopsida</taxon>
        <taxon>eudicotyledons</taxon>
        <taxon>Gunneridae</taxon>
        <taxon>Pentapetalae</taxon>
        <taxon>asterids</taxon>
        <taxon>lamiids</taxon>
        <taxon>Solanales</taxon>
        <taxon>Solanaceae</taxon>
        <taxon>Solanoideae</taxon>
        <taxon>Solaneae</taxon>
        <taxon>Solanum</taxon>
    </lineage>
</organism>
<dbReference type="AlphaFoldDB" id="A0A9J5YVK5"/>
<sequence>MIRRYHLNLKNQGLTSETVKMISEVVKMMKPEIIAERFISPSKQSTSSSTRMITMDMITFREFKHLGVLLKFTAKQCNIEHEKIKDLFTLAEDIAKTATYLSILCWETYDQYSARISAPTKSSNWVSYNVFAGPDFESKISKLLERINPIRPEWRKLYISFLKASHSSVPLMNGGLKNLSHDLDLDLAQKFTESIRYNLEKLKSHDATRHKGIQRQDLSSLLSFLEVLAIEAAIAIYSLCDMDLENNIAEVDLMFLPLQVKFNYLKVEISLFQKLRLPESQMDCFQEELTSMKTFLMDSLDKCKVQTQLTDVLTLVLSVTTEAESFTNSLSRDSEDGELDRKINLLHFQLHLKFKFIREAICPFISASSTPVLPVIYPLNFLPTYVEAISSYFTMLKSSRTSPSAGSPTMDEVFMEFHEYIFENLLLKVEADLDLTDTDKVRRFYHRLMPLVTLVVDPPMQYIECKKQNDLLRKIGTFSD</sequence>
<keyword evidence="3" id="KW-1185">Reference proteome</keyword>
<protein>
    <recommendedName>
        <fullName evidence="1">Late blight resistance protein R1A-like N-terminal domain-containing protein</fullName>
    </recommendedName>
</protein>
<name>A0A9J5YVK5_SOLCO</name>
<evidence type="ECO:0000313" key="3">
    <source>
        <dbReference type="Proteomes" id="UP000824120"/>
    </source>
</evidence>
<evidence type="ECO:0000259" key="1">
    <source>
        <dbReference type="Pfam" id="PF12061"/>
    </source>
</evidence>
<dbReference type="EMBL" id="JACXVP010000005">
    <property type="protein sequence ID" value="KAG5604601.1"/>
    <property type="molecule type" value="Genomic_DNA"/>
</dbReference>
<gene>
    <name evidence="2" type="ORF">H5410_026093</name>
</gene>
<proteinExistence type="predicted"/>
<dbReference type="Pfam" id="PF12061">
    <property type="entry name" value="NB-LRR"/>
    <property type="match status" value="1"/>
</dbReference>
<feature type="domain" description="Late blight resistance protein R1A-like N-terminal" evidence="1">
    <location>
        <begin position="60"/>
        <end position="253"/>
    </location>
</feature>
<dbReference type="OrthoDB" id="10521930at2759"/>